<feature type="domain" description="Nucleoporin POM152 N-terminal transmembrane" evidence="3">
    <location>
        <begin position="64"/>
        <end position="148"/>
    </location>
</feature>
<evidence type="ECO:0000259" key="5">
    <source>
        <dbReference type="Pfam" id="PF24519"/>
    </source>
</evidence>
<keyword evidence="8" id="KW-1185">Reference proteome</keyword>
<dbReference type="InterPro" id="IPR056541">
    <property type="entry name" value="Ig-like_POM152"/>
</dbReference>
<feature type="domain" description="Nucleoporin POM152 immunoglobulin-like" evidence="2">
    <location>
        <begin position="876"/>
        <end position="965"/>
    </location>
</feature>
<feature type="domain" description="Nucleoporin POM152 Ig-like" evidence="4">
    <location>
        <begin position="758"/>
        <end position="844"/>
    </location>
</feature>
<dbReference type="OrthoDB" id="5529162at2759"/>
<dbReference type="PANTHER" id="PTHR28206">
    <property type="entry name" value="NUCLEOPORIN POM152"/>
    <property type="match status" value="1"/>
</dbReference>
<name>A0A6A6SLW9_9PLEO</name>
<proteinExistence type="predicted"/>
<gene>
    <name evidence="7" type="ORF">K491DRAFT_783962</name>
</gene>
<dbReference type="InterPro" id="IPR037701">
    <property type="entry name" value="Pom152"/>
</dbReference>
<feature type="domain" description="Nucleoporin POM152 Ig-like" evidence="4">
    <location>
        <begin position="1160"/>
        <end position="1244"/>
    </location>
</feature>
<dbReference type="AlphaFoldDB" id="A0A6A6SLW9"/>
<dbReference type="GO" id="GO:0017056">
    <property type="term" value="F:structural constituent of nuclear pore"/>
    <property type="evidence" value="ECO:0007669"/>
    <property type="project" value="InterPro"/>
</dbReference>
<dbReference type="GO" id="GO:0006999">
    <property type="term" value="P:nuclear pore organization"/>
    <property type="evidence" value="ECO:0007669"/>
    <property type="project" value="TreeGrafter"/>
</dbReference>
<dbReference type="Pfam" id="PF24519">
    <property type="entry name" value="Ig-like_Pom152_1"/>
    <property type="match status" value="1"/>
</dbReference>
<dbReference type="EMBL" id="MU004530">
    <property type="protein sequence ID" value="KAF2648610.1"/>
    <property type="molecule type" value="Genomic_DNA"/>
</dbReference>
<evidence type="ECO:0008006" key="9">
    <source>
        <dbReference type="Google" id="ProtNLM"/>
    </source>
</evidence>
<dbReference type="GO" id="GO:0070762">
    <property type="term" value="C:nuclear pore transmembrane ring"/>
    <property type="evidence" value="ECO:0007669"/>
    <property type="project" value="TreeGrafter"/>
</dbReference>
<evidence type="ECO:0000259" key="3">
    <source>
        <dbReference type="Pfam" id="PF24097"/>
    </source>
</evidence>
<protein>
    <recommendedName>
        <fullName evidence="9">Nucleoporin Pom152</fullName>
    </recommendedName>
</protein>
<reference evidence="7" key="1">
    <citation type="journal article" date="2020" name="Stud. Mycol.">
        <title>101 Dothideomycetes genomes: a test case for predicting lifestyles and emergence of pathogens.</title>
        <authorList>
            <person name="Haridas S."/>
            <person name="Albert R."/>
            <person name="Binder M."/>
            <person name="Bloem J."/>
            <person name="Labutti K."/>
            <person name="Salamov A."/>
            <person name="Andreopoulos B."/>
            <person name="Baker S."/>
            <person name="Barry K."/>
            <person name="Bills G."/>
            <person name="Bluhm B."/>
            <person name="Cannon C."/>
            <person name="Castanera R."/>
            <person name="Culley D."/>
            <person name="Daum C."/>
            <person name="Ezra D."/>
            <person name="Gonzalez J."/>
            <person name="Henrissat B."/>
            <person name="Kuo A."/>
            <person name="Liang C."/>
            <person name="Lipzen A."/>
            <person name="Lutzoni F."/>
            <person name="Magnuson J."/>
            <person name="Mondo S."/>
            <person name="Nolan M."/>
            <person name="Ohm R."/>
            <person name="Pangilinan J."/>
            <person name="Park H.-J."/>
            <person name="Ramirez L."/>
            <person name="Alfaro M."/>
            <person name="Sun H."/>
            <person name="Tritt A."/>
            <person name="Yoshinaga Y."/>
            <person name="Zwiers L.-H."/>
            <person name="Turgeon B."/>
            <person name="Goodwin S."/>
            <person name="Spatafora J."/>
            <person name="Crous P."/>
            <person name="Grigoriev I."/>
        </authorList>
    </citation>
    <scope>NUCLEOTIDE SEQUENCE</scope>
    <source>
        <strain evidence="7">CBS 122681</strain>
    </source>
</reference>
<dbReference type="Pfam" id="PF23664">
    <property type="entry name" value="Ig_Pom152"/>
    <property type="match status" value="3"/>
</dbReference>
<evidence type="ECO:0000259" key="2">
    <source>
        <dbReference type="Pfam" id="PF23664"/>
    </source>
</evidence>
<dbReference type="InterPro" id="IPR056542">
    <property type="entry name" value="Ig-like_POM152_1st"/>
</dbReference>
<evidence type="ECO:0000313" key="7">
    <source>
        <dbReference type="EMBL" id="KAF2648610.1"/>
    </source>
</evidence>
<evidence type="ECO:0000313" key="8">
    <source>
        <dbReference type="Proteomes" id="UP000799324"/>
    </source>
</evidence>
<feature type="domain" description="Nucleoporin POM152 immunoglobulin-like" evidence="2">
    <location>
        <begin position="673"/>
        <end position="743"/>
    </location>
</feature>
<dbReference type="Pfam" id="PF24527">
    <property type="entry name" value="Ig-like_Pom152_9"/>
    <property type="match status" value="1"/>
</dbReference>
<evidence type="ECO:0000259" key="6">
    <source>
        <dbReference type="Pfam" id="PF24527"/>
    </source>
</evidence>
<feature type="domain" description="Nucleoporin POM152 immunoglobulin-like" evidence="2">
    <location>
        <begin position="559"/>
        <end position="659"/>
    </location>
</feature>
<dbReference type="InterPro" id="IPR056543">
    <property type="entry name" value="Ig-like_POM152_9th"/>
</dbReference>
<feature type="domain" description="Nucleoporin POM152 first Ig-like" evidence="5">
    <location>
        <begin position="200"/>
        <end position="309"/>
    </location>
</feature>
<sequence length="1268" mass="141922">MNGTPRRGPGGFPATPQHPNRSPGARSPYNGTPGRQYGGSSLPQIPLATQQASAEPWIPAHIMDPPTQRSYAVAIYVFLWAYKLYDFYTLAVDETESFWYFIKWCFIDSTFLFCLPLFSIPWLEWSNLTSSTLAFLHVGLDAMLMFRIGVPVQAWLVSAVAFLWDSELAISERSVKPGPILHNASLILGKQIINILPEGSAILNPNRETFCLNSSVTHLELPILINQTEPIEIELTRIDIGTNHNETITIRKSEVKKLLRNARKAVRFVDPAEPLLLRYNVKKTGVYILKKVLDQSKLEVRPRSSNVVVATCPQARVKPTGQNRCRNDLSDVALEVEGIPPLRIKYRTTVGGRPREASEFQGLQPEDFVSPLSKHTSQALVRSNREDVSWARPQKVLVPLNETLINSGIWSYSVEEVADALGNIVSYVGFDEDYQPRHKEPASQSFTVHERPNAILDGCNPQHPLRVAKGFVTRLPIKYGSTGKYPADTPHTIEYLFTPEANLLANGNHSPQAELKKQNMKTSREQPQISASGLYTIKSVSTDFCGGEVLEPASCLLQNPPEPGLSITSEDIVDKCAGNPIGLRVELDLIGTPPFSIRYTRQSGRDKRVFGLEVKSLRSTTELTPPDAGHYTYTFNTIKDFVYGERPLHNLVLEQDVKPSASAHFIEASGPKQACIDDTAEFDVRLQGEGPWRLEYEVVHNGKREKRSRDVEEEHYTIQTEKLSQGGEYTVALTSITDKMGCKEFLKEEAKVNVRHERPKAYFGHIEGKQSVMALQGKPVDLPLRLTGAGPWRLEYENLDTKETKKVSVQSANDKLNTQAEGLYQLLRVRDSVCPGIIDEKASQFSVGWVPRPQIHVPESAYVDKYGEKFIRQAICEGEEDAFDVMLHGNSPFDVSYEQQFREKKNGKTAALKKNDLRGVGGMASVNAETSQAGTYEYKFVQLADNKYDHSSRHFTPVTIQQTVHSLPSARFNNPGKTYSFCHTQSSDDGEEVIPVTLDGVPPFYLEVEIKHHGTPKPELSVHRNIDSHKYDLKIEHRKLHLGHSAVSIRKVRDSRGCTKKSPPTTQRVQISVHDAPTATPLEDRTDFCVGERLSFALGGQFPFTVYYTFDKKERKASNAQTTFRRLAELPGTFTITGLRDSASECLAGLNITKQIHPIPSVRLSGGQVSEVDIHEGGGTDLDFQFWGTPPFEFTYTRSTNAHKGKKSKVLEIRTEVSYEHRLSIPVQEEGTYEVVSIKDRWCSFAKEGIEGLEGFGRGKSGRKMLQS</sequence>
<dbReference type="Pfam" id="PF24312">
    <property type="entry name" value="Ig-like_POM152"/>
    <property type="match status" value="3"/>
</dbReference>
<dbReference type="PANTHER" id="PTHR28206:SF1">
    <property type="entry name" value="NUCLEOPORIN POM152"/>
    <property type="match status" value="1"/>
</dbReference>
<evidence type="ECO:0000256" key="1">
    <source>
        <dbReference type="SAM" id="MobiDB-lite"/>
    </source>
</evidence>
<organism evidence="7 8">
    <name type="scientific">Lophiostoma macrostomum CBS 122681</name>
    <dbReference type="NCBI Taxonomy" id="1314788"/>
    <lineage>
        <taxon>Eukaryota</taxon>
        <taxon>Fungi</taxon>
        <taxon>Dikarya</taxon>
        <taxon>Ascomycota</taxon>
        <taxon>Pezizomycotina</taxon>
        <taxon>Dothideomycetes</taxon>
        <taxon>Pleosporomycetidae</taxon>
        <taxon>Pleosporales</taxon>
        <taxon>Lophiostomataceae</taxon>
        <taxon>Lophiostoma</taxon>
    </lineage>
</organism>
<dbReference type="InterPro" id="IPR056544">
    <property type="entry name" value="Ig_POM152"/>
</dbReference>
<feature type="domain" description="Nucleoporin POM152 Ig-like" evidence="4">
    <location>
        <begin position="451"/>
        <end position="555"/>
    </location>
</feature>
<feature type="domain" description="Nucleoporin POM152 ninth Ig-like" evidence="6">
    <location>
        <begin position="1077"/>
        <end position="1154"/>
    </location>
</feature>
<accession>A0A6A6SLW9</accession>
<evidence type="ECO:0000259" key="4">
    <source>
        <dbReference type="Pfam" id="PF24312"/>
    </source>
</evidence>
<dbReference type="InterPro" id="IPR056540">
    <property type="entry name" value="TMD_POM152"/>
</dbReference>
<feature type="region of interest" description="Disordered" evidence="1">
    <location>
        <begin position="1"/>
        <end position="33"/>
    </location>
</feature>
<dbReference type="GO" id="GO:0006606">
    <property type="term" value="P:protein import into nucleus"/>
    <property type="evidence" value="ECO:0007669"/>
    <property type="project" value="TreeGrafter"/>
</dbReference>
<dbReference type="Proteomes" id="UP000799324">
    <property type="component" value="Unassembled WGS sequence"/>
</dbReference>
<dbReference type="Pfam" id="PF24097">
    <property type="entry name" value="TMD_POM152"/>
    <property type="match status" value="1"/>
</dbReference>